<keyword evidence="2" id="KW-0320">Glycogen biosynthesis</keyword>
<dbReference type="InterPro" id="IPR029044">
    <property type="entry name" value="Nucleotide-diphossugar_trans"/>
</dbReference>
<dbReference type="InterPro" id="IPR011831">
    <property type="entry name" value="ADP-Glc_PPase"/>
</dbReference>
<evidence type="ECO:0000256" key="2">
    <source>
        <dbReference type="ARBA" id="ARBA00023056"/>
    </source>
</evidence>
<name>A0ABR8PZ60_9CLOT</name>
<keyword evidence="6" id="KW-1185">Reference proteome</keyword>
<dbReference type="InterPro" id="IPR056818">
    <property type="entry name" value="GlmU/GlgC-like_hexapep"/>
</dbReference>
<evidence type="ECO:0000256" key="1">
    <source>
        <dbReference type="ARBA" id="ARBA00010443"/>
    </source>
</evidence>
<dbReference type="PANTHER" id="PTHR43523">
    <property type="entry name" value="GLUCOSE-1-PHOSPHATE ADENYLYLTRANSFERASE-RELATED"/>
    <property type="match status" value="1"/>
</dbReference>
<dbReference type="GO" id="GO:0008878">
    <property type="term" value="F:glucose-1-phosphate adenylyltransferase activity"/>
    <property type="evidence" value="ECO:0007669"/>
    <property type="project" value="UniProtKB-EC"/>
</dbReference>
<dbReference type="EC" id="2.7.7.27" evidence="5"/>
<dbReference type="InterPro" id="IPR005835">
    <property type="entry name" value="NTP_transferase_dom"/>
</dbReference>
<dbReference type="Gene3D" id="2.160.10.10">
    <property type="entry name" value="Hexapeptide repeat proteins"/>
    <property type="match status" value="1"/>
</dbReference>
<organism evidence="5 6">
    <name type="scientific">Clostridium cibarium</name>
    <dbReference type="NCBI Taxonomy" id="2762247"/>
    <lineage>
        <taxon>Bacteria</taxon>
        <taxon>Bacillati</taxon>
        <taxon>Bacillota</taxon>
        <taxon>Clostridia</taxon>
        <taxon>Eubacteriales</taxon>
        <taxon>Clostridiaceae</taxon>
        <taxon>Clostridium</taxon>
    </lineage>
</organism>
<reference evidence="5 6" key="1">
    <citation type="submission" date="2020-08" db="EMBL/GenBank/DDBJ databases">
        <title>A Genomic Blueprint of the Chicken Gut Microbiome.</title>
        <authorList>
            <person name="Gilroy R."/>
            <person name="Ravi A."/>
            <person name="Getino M."/>
            <person name="Pursley I."/>
            <person name="Horton D.L."/>
            <person name="Alikhan N.-F."/>
            <person name="Baker D."/>
            <person name="Gharbi K."/>
            <person name="Hall N."/>
            <person name="Watson M."/>
            <person name="Adriaenssens E.M."/>
            <person name="Foster-Nyarko E."/>
            <person name="Jarju S."/>
            <person name="Secka A."/>
            <person name="Antonio M."/>
            <person name="Oren A."/>
            <person name="Chaudhuri R."/>
            <person name="La Ragione R.M."/>
            <person name="Hildebrand F."/>
            <person name="Pallen M.J."/>
        </authorList>
    </citation>
    <scope>NUCLEOTIDE SEQUENCE [LARGE SCALE GENOMIC DNA]</scope>
    <source>
        <strain evidence="5 6">Sa3CVN1</strain>
    </source>
</reference>
<dbReference type="RefSeq" id="WP_191770365.1">
    <property type="nucleotide sequence ID" value="NZ_JACSRA010000053.1"/>
</dbReference>
<feature type="domain" description="Glucose-1-phosphate adenylyltransferase/Bifunctional protein GlmU-like C-terminal hexapeptide" evidence="4">
    <location>
        <begin position="280"/>
        <end position="355"/>
    </location>
</feature>
<gene>
    <name evidence="5" type="primary">glgD</name>
    <name evidence="5" type="ORF">H9661_19065</name>
</gene>
<dbReference type="Gene3D" id="3.90.550.10">
    <property type="entry name" value="Spore Coat Polysaccharide Biosynthesis Protein SpsA, Chain A"/>
    <property type="match status" value="1"/>
</dbReference>
<dbReference type="NCBIfam" id="TIGR02092">
    <property type="entry name" value="glgD"/>
    <property type="match status" value="1"/>
</dbReference>
<comment type="similarity">
    <text evidence="1">Belongs to the bacterial/plant glucose-1-phosphate adenylyltransferase family.</text>
</comment>
<accession>A0ABR8PZ60</accession>
<dbReference type="Pfam" id="PF24894">
    <property type="entry name" value="Hexapep_GlmU"/>
    <property type="match status" value="1"/>
</dbReference>
<protein>
    <submittedName>
        <fullName evidence="5">Glucose-1-phosphate adenylyltransferase subunit GlgD</fullName>
        <ecNumber evidence="5">2.7.7.27</ecNumber>
    </submittedName>
</protein>
<sequence>MNNCVGIINLDEDESKMGELVRNRQLAAIPIAARYRIIDFVLSNMTNSGVECIGIFSKNKARVLMDHLKNGRPWDLHRKRDGLKVFNFGYEDPAFDDVHNFSENIEFIKYSRKEYIIMAPSYMVCNIDYNEALEEHKKTGNDITMIYKNVGNADKCFIGCEVLNIDESGKLLSVGENIGRKNSSNINMEMYIMSTELFIDIVLDSIRSGMYRKIKQFINSNLDILNVRCFKFNGYLTCINSLSSYYTSNMDLLKKKVNDELFYEGRPIFTKTKDEAPTHYGRECNVRNSIIANGCCIEGEVRNSIIGRRVCIARGAKIESCIILQNSIIGKEGKLNKVIADKGAEIKEEEIYIGSESCPIVIEKLRKF</sequence>
<keyword evidence="5" id="KW-0548">Nucleotidyltransferase</keyword>
<dbReference type="CDD" id="cd04651">
    <property type="entry name" value="LbH_G1P_AT_C"/>
    <property type="match status" value="1"/>
</dbReference>
<dbReference type="CDD" id="cd02508">
    <property type="entry name" value="ADP_Glucose_PP"/>
    <property type="match status" value="1"/>
</dbReference>
<evidence type="ECO:0000313" key="6">
    <source>
        <dbReference type="Proteomes" id="UP000627781"/>
    </source>
</evidence>
<dbReference type="InterPro" id="IPR011004">
    <property type="entry name" value="Trimer_LpxA-like_sf"/>
</dbReference>
<dbReference type="SUPFAM" id="SSF53448">
    <property type="entry name" value="Nucleotide-diphospho-sugar transferases"/>
    <property type="match status" value="1"/>
</dbReference>
<proteinExistence type="inferred from homology"/>
<comment type="caution">
    <text evidence="5">The sequence shown here is derived from an EMBL/GenBank/DDBJ whole genome shotgun (WGS) entry which is preliminary data.</text>
</comment>
<dbReference type="Proteomes" id="UP000627781">
    <property type="component" value="Unassembled WGS sequence"/>
</dbReference>
<dbReference type="EMBL" id="JACSRA010000053">
    <property type="protein sequence ID" value="MBD7913455.1"/>
    <property type="molecule type" value="Genomic_DNA"/>
</dbReference>
<dbReference type="InterPro" id="IPR011832">
    <property type="entry name" value="GlgDAde_trans"/>
</dbReference>
<keyword evidence="5" id="KW-0808">Transferase</keyword>
<dbReference type="PANTHER" id="PTHR43523:SF6">
    <property type="entry name" value="GLYCOGEN BIOSYNTHESIS PROTEIN GLGD"/>
    <property type="match status" value="1"/>
</dbReference>
<evidence type="ECO:0000259" key="3">
    <source>
        <dbReference type="Pfam" id="PF00483"/>
    </source>
</evidence>
<evidence type="ECO:0000259" key="4">
    <source>
        <dbReference type="Pfam" id="PF24894"/>
    </source>
</evidence>
<feature type="domain" description="Nucleotidyl transferase" evidence="3">
    <location>
        <begin position="21"/>
        <end position="252"/>
    </location>
</feature>
<evidence type="ECO:0000313" key="5">
    <source>
        <dbReference type="EMBL" id="MBD7913455.1"/>
    </source>
</evidence>
<dbReference type="SUPFAM" id="SSF51161">
    <property type="entry name" value="Trimeric LpxA-like enzymes"/>
    <property type="match status" value="1"/>
</dbReference>
<dbReference type="Pfam" id="PF00483">
    <property type="entry name" value="NTP_transferase"/>
    <property type="match status" value="1"/>
</dbReference>